<proteinExistence type="predicted"/>
<organism evidence="1 2">
    <name type="scientific">Ferirhizobium litorale</name>
    <dbReference type="NCBI Taxonomy" id="2927786"/>
    <lineage>
        <taxon>Bacteria</taxon>
        <taxon>Pseudomonadati</taxon>
        <taxon>Pseudomonadota</taxon>
        <taxon>Alphaproteobacteria</taxon>
        <taxon>Hyphomicrobiales</taxon>
        <taxon>Rhizobiaceae</taxon>
        <taxon>Ferirhizobium</taxon>
    </lineage>
</organism>
<protein>
    <submittedName>
        <fullName evidence="1">Phage tail tube protein</fullName>
    </submittedName>
</protein>
<evidence type="ECO:0000313" key="2">
    <source>
        <dbReference type="Proteomes" id="UP001161580"/>
    </source>
</evidence>
<sequence length="124" mass="13556">MGNKDFGGHITMRLSTGELFSLRGTLNMNTAGQSNEAVTNQDGSVDRVATVQPKRAEISFADRGVDYDALMKADRFNVTVEEDFTRVSHYFTGAFVVGDPQVNRMNGEVTGLSIAAEKYNRSNA</sequence>
<evidence type="ECO:0000313" key="1">
    <source>
        <dbReference type="EMBL" id="MDI7924597.1"/>
    </source>
</evidence>
<reference evidence="1" key="1">
    <citation type="submission" date="2022-03" db="EMBL/GenBank/DDBJ databases">
        <title>Fererhizobium litorale gen. nov., sp. nov., isolated from sandy sediments of the Sea of Japan seashore.</title>
        <authorList>
            <person name="Romanenko L."/>
            <person name="Kurilenko V."/>
            <person name="Otstavnykh N."/>
            <person name="Svetashev V."/>
            <person name="Tekutyeva L."/>
            <person name="Isaeva M."/>
            <person name="Mikhailov V."/>
        </authorList>
    </citation>
    <scope>NUCLEOTIDE SEQUENCE</scope>
    <source>
        <strain evidence="1">KMM 9576</strain>
    </source>
</reference>
<dbReference type="Pfam" id="PF10618">
    <property type="entry name" value="Tail_tube"/>
    <property type="match status" value="1"/>
</dbReference>
<dbReference type="InterPro" id="IPR019596">
    <property type="entry name" value="Phage_Mu_GpM_tail_tub"/>
</dbReference>
<dbReference type="Proteomes" id="UP001161580">
    <property type="component" value="Unassembled WGS sequence"/>
</dbReference>
<comment type="caution">
    <text evidence="1">The sequence shown here is derived from an EMBL/GenBank/DDBJ whole genome shotgun (WGS) entry which is preliminary data.</text>
</comment>
<gene>
    <name evidence="1" type="ORF">MRS75_21265</name>
</gene>
<dbReference type="AlphaFoldDB" id="A0AAE3U481"/>
<dbReference type="RefSeq" id="WP_311794667.1">
    <property type="nucleotide sequence ID" value="NZ_JALDYZ010000016.1"/>
</dbReference>
<dbReference type="EMBL" id="JALDYZ010000016">
    <property type="protein sequence ID" value="MDI7924597.1"/>
    <property type="molecule type" value="Genomic_DNA"/>
</dbReference>
<name>A0AAE3U481_9HYPH</name>
<accession>A0AAE3U481</accession>
<keyword evidence="2" id="KW-1185">Reference proteome</keyword>